<dbReference type="Proteomes" id="UP000054558">
    <property type="component" value="Unassembled WGS sequence"/>
</dbReference>
<proteinExistence type="predicted"/>
<feature type="region of interest" description="Disordered" evidence="1">
    <location>
        <begin position="62"/>
        <end position="121"/>
    </location>
</feature>
<reference evidence="2 3" key="1">
    <citation type="journal article" date="2014" name="Nat. Commun.">
        <title>Klebsormidium flaccidum genome reveals primary factors for plant terrestrial adaptation.</title>
        <authorList>
            <person name="Hori K."/>
            <person name="Maruyama F."/>
            <person name="Fujisawa T."/>
            <person name="Togashi T."/>
            <person name="Yamamoto N."/>
            <person name="Seo M."/>
            <person name="Sato S."/>
            <person name="Yamada T."/>
            <person name="Mori H."/>
            <person name="Tajima N."/>
            <person name="Moriyama T."/>
            <person name="Ikeuchi M."/>
            <person name="Watanabe M."/>
            <person name="Wada H."/>
            <person name="Kobayashi K."/>
            <person name="Saito M."/>
            <person name="Masuda T."/>
            <person name="Sasaki-Sekimoto Y."/>
            <person name="Mashiguchi K."/>
            <person name="Awai K."/>
            <person name="Shimojima M."/>
            <person name="Masuda S."/>
            <person name="Iwai M."/>
            <person name="Nobusawa T."/>
            <person name="Narise T."/>
            <person name="Kondo S."/>
            <person name="Saito H."/>
            <person name="Sato R."/>
            <person name="Murakawa M."/>
            <person name="Ihara Y."/>
            <person name="Oshima-Yamada Y."/>
            <person name="Ohtaka K."/>
            <person name="Satoh M."/>
            <person name="Sonobe K."/>
            <person name="Ishii M."/>
            <person name="Ohtani R."/>
            <person name="Kanamori-Sato M."/>
            <person name="Honoki R."/>
            <person name="Miyazaki D."/>
            <person name="Mochizuki H."/>
            <person name="Umetsu J."/>
            <person name="Higashi K."/>
            <person name="Shibata D."/>
            <person name="Kamiya Y."/>
            <person name="Sato N."/>
            <person name="Nakamura Y."/>
            <person name="Tabata S."/>
            <person name="Ida S."/>
            <person name="Kurokawa K."/>
            <person name="Ohta H."/>
        </authorList>
    </citation>
    <scope>NUCLEOTIDE SEQUENCE [LARGE SCALE GENOMIC DNA]</scope>
    <source>
        <strain evidence="2 3">NIES-2285</strain>
    </source>
</reference>
<evidence type="ECO:0000313" key="3">
    <source>
        <dbReference type="Proteomes" id="UP000054558"/>
    </source>
</evidence>
<evidence type="ECO:0000313" key="2">
    <source>
        <dbReference type="EMBL" id="GAQ89236.1"/>
    </source>
</evidence>
<sequence>MSLRLTPDIRFISDEALERGTEVLAILDSLRKEREALEKGLKTPNYEIPDDYDDEEEFAVRSVDGGAEEGEDAETAEGDDWDETDDWETSPEENWDDEDTGAFGVGKDDDDWGASTSRSKVELPEKYRGRELSIAEILSFDDDVGKKKVNEMRSSKKIAKRKGKKR</sequence>
<accession>A0A1Y1IKE3</accession>
<dbReference type="EMBL" id="DF237450">
    <property type="protein sequence ID" value="GAQ89236.1"/>
    <property type="molecule type" value="Genomic_DNA"/>
</dbReference>
<dbReference type="AlphaFoldDB" id="A0A1Y1IKE3"/>
<protein>
    <submittedName>
        <fullName evidence="2">Ribosome-binding factor A</fullName>
    </submittedName>
</protein>
<gene>
    <name evidence="2" type="ORF">KFL_005010050</name>
</gene>
<organism evidence="2 3">
    <name type="scientific">Klebsormidium nitens</name>
    <name type="common">Green alga</name>
    <name type="synonym">Ulothrix nitens</name>
    <dbReference type="NCBI Taxonomy" id="105231"/>
    <lineage>
        <taxon>Eukaryota</taxon>
        <taxon>Viridiplantae</taxon>
        <taxon>Streptophyta</taxon>
        <taxon>Klebsormidiophyceae</taxon>
        <taxon>Klebsormidiales</taxon>
        <taxon>Klebsormidiaceae</taxon>
        <taxon>Klebsormidium</taxon>
    </lineage>
</organism>
<evidence type="ECO:0000256" key="1">
    <source>
        <dbReference type="SAM" id="MobiDB-lite"/>
    </source>
</evidence>
<feature type="compositionally biased region" description="Acidic residues" evidence="1">
    <location>
        <begin position="66"/>
        <end position="100"/>
    </location>
</feature>
<keyword evidence="3" id="KW-1185">Reference proteome</keyword>
<name>A0A1Y1IKE3_KLENI</name>
<dbReference type="OrthoDB" id="2015319at2759"/>